<evidence type="ECO:0000256" key="1">
    <source>
        <dbReference type="SAM" id="MobiDB-lite"/>
    </source>
</evidence>
<evidence type="ECO:0000313" key="2">
    <source>
        <dbReference type="EMBL" id="MEQ2292228.1"/>
    </source>
</evidence>
<evidence type="ECO:0000313" key="3">
    <source>
        <dbReference type="Proteomes" id="UP001469553"/>
    </source>
</evidence>
<accession>A0ABV0YEH4</accession>
<reference evidence="2 3" key="1">
    <citation type="submission" date="2021-06" db="EMBL/GenBank/DDBJ databases">
        <authorList>
            <person name="Palmer J.M."/>
        </authorList>
    </citation>
    <scope>NUCLEOTIDE SEQUENCE [LARGE SCALE GENOMIC DNA]</scope>
    <source>
        <strain evidence="2 3">AS_MEX2019</strain>
        <tissue evidence="2">Muscle</tissue>
    </source>
</reference>
<feature type="region of interest" description="Disordered" evidence="1">
    <location>
        <begin position="42"/>
        <end position="101"/>
    </location>
</feature>
<dbReference type="EMBL" id="JAHRIP010029992">
    <property type="protein sequence ID" value="MEQ2292228.1"/>
    <property type="molecule type" value="Genomic_DNA"/>
</dbReference>
<keyword evidence="3" id="KW-1185">Reference proteome</keyword>
<organism evidence="2 3">
    <name type="scientific">Ameca splendens</name>
    <dbReference type="NCBI Taxonomy" id="208324"/>
    <lineage>
        <taxon>Eukaryota</taxon>
        <taxon>Metazoa</taxon>
        <taxon>Chordata</taxon>
        <taxon>Craniata</taxon>
        <taxon>Vertebrata</taxon>
        <taxon>Euteleostomi</taxon>
        <taxon>Actinopterygii</taxon>
        <taxon>Neopterygii</taxon>
        <taxon>Teleostei</taxon>
        <taxon>Neoteleostei</taxon>
        <taxon>Acanthomorphata</taxon>
        <taxon>Ovalentaria</taxon>
        <taxon>Atherinomorphae</taxon>
        <taxon>Cyprinodontiformes</taxon>
        <taxon>Goodeidae</taxon>
        <taxon>Ameca</taxon>
    </lineage>
</organism>
<feature type="compositionally biased region" description="Polar residues" evidence="1">
    <location>
        <begin position="52"/>
        <end position="61"/>
    </location>
</feature>
<dbReference type="Proteomes" id="UP001469553">
    <property type="component" value="Unassembled WGS sequence"/>
</dbReference>
<gene>
    <name evidence="2" type="ORF">AMECASPLE_020940</name>
</gene>
<name>A0ABV0YEH4_9TELE</name>
<comment type="caution">
    <text evidence="2">The sequence shown here is derived from an EMBL/GenBank/DDBJ whole genome shotgun (WGS) entry which is preliminary data.</text>
</comment>
<proteinExistence type="predicted"/>
<sequence length="101" mass="11425">MNFYSLFRAAESRFNNISLRGVWNLLGYILFLSSTLRRLQGVHQSSERPDGSQISSCNMSHYSGPEVSWKRSGPIHNQPDYQRNPTPHSPDEDTVSGIISV</sequence>
<protein>
    <submittedName>
        <fullName evidence="2">Uncharacterized protein</fullName>
    </submittedName>
</protein>